<comment type="caution">
    <text evidence="2">The sequence shown here is derived from an EMBL/GenBank/DDBJ whole genome shotgun (WGS) entry which is preliminary data.</text>
</comment>
<accession>A0A4R6DM73</accession>
<evidence type="ECO:0000313" key="2">
    <source>
        <dbReference type="EMBL" id="TDN45927.1"/>
    </source>
</evidence>
<feature type="signal peptide" evidence="1">
    <location>
        <begin position="1"/>
        <end position="39"/>
    </location>
</feature>
<keyword evidence="1" id="KW-0732">Signal</keyword>
<evidence type="ECO:0000256" key="1">
    <source>
        <dbReference type="SAM" id="SignalP"/>
    </source>
</evidence>
<feature type="chain" id="PRO_5020632546" evidence="1">
    <location>
        <begin position="40"/>
        <end position="125"/>
    </location>
</feature>
<reference evidence="2 3" key="1">
    <citation type="submission" date="2019-03" db="EMBL/GenBank/DDBJ databases">
        <title>Genomic analyses of the natural microbiome of Caenorhabditis elegans.</title>
        <authorList>
            <person name="Samuel B."/>
        </authorList>
    </citation>
    <scope>NUCLEOTIDE SEQUENCE [LARGE SCALE GENOMIC DNA]</scope>
    <source>
        <strain evidence="2 3">JUb65</strain>
    </source>
</reference>
<gene>
    <name evidence="2" type="ORF">EDF64_102345</name>
</gene>
<dbReference type="EMBL" id="SNVW01000002">
    <property type="protein sequence ID" value="TDN45927.1"/>
    <property type="molecule type" value="Genomic_DNA"/>
</dbReference>
<protein>
    <submittedName>
        <fullName evidence="2">Uncharacterized protein</fullName>
    </submittedName>
</protein>
<dbReference type="AlphaFoldDB" id="A0A4R6DM73"/>
<dbReference type="Proteomes" id="UP000295764">
    <property type="component" value="Unassembled WGS sequence"/>
</dbReference>
<name>A0A4R6DM73_9MICO</name>
<organism evidence="2 3">
    <name type="scientific">Curtobacterium flaccumfaciens</name>
    <dbReference type="NCBI Taxonomy" id="2035"/>
    <lineage>
        <taxon>Bacteria</taxon>
        <taxon>Bacillati</taxon>
        <taxon>Actinomycetota</taxon>
        <taxon>Actinomycetes</taxon>
        <taxon>Micrococcales</taxon>
        <taxon>Microbacteriaceae</taxon>
        <taxon>Curtobacterium</taxon>
    </lineage>
</organism>
<evidence type="ECO:0000313" key="3">
    <source>
        <dbReference type="Proteomes" id="UP000295764"/>
    </source>
</evidence>
<proteinExistence type="predicted"/>
<sequence>MRGINPHRASVTPQRFALSAAAILLALGAVLGSPSHAMAASSSIWNGNSQKGTWVSAGTPYSSKVNAWGLTVFVTRVGVRVNGYVSNGSGGSIIVSYAKKKNPSIACRWDQGSTQVQPIKCVNSW</sequence>